<sequence length="77" mass="8817">MVNNQDVSVTCIRHIREESGISIKEVALDLSLNARVLQEIETGKKGTNAKRAFRIAMYFGKPMEDLFIPMYYRAKPI</sequence>
<dbReference type="GO" id="GO:0003677">
    <property type="term" value="F:DNA binding"/>
    <property type="evidence" value="ECO:0007669"/>
    <property type="project" value="InterPro"/>
</dbReference>
<dbReference type="Pfam" id="PF01381">
    <property type="entry name" value="HTH_3"/>
    <property type="match status" value="1"/>
</dbReference>
<dbReference type="Gene3D" id="1.10.260.40">
    <property type="entry name" value="lambda repressor-like DNA-binding domains"/>
    <property type="match status" value="1"/>
</dbReference>
<dbReference type="Proteomes" id="UP000321735">
    <property type="component" value="Chromosome"/>
</dbReference>
<evidence type="ECO:0000313" key="3">
    <source>
        <dbReference type="Proteomes" id="UP000321735"/>
    </source>
</evidence>
<dbReference type="CDD" id="cd00093">
    <property type="entry name" value="HTH_XRE"/>
    <property type="match status" value="1"/>
</dbReference>
<gene>
    <name evidence="2" type="ORF">D0437_27675</name>
</gene>
<evidence type="ECO:0000259" key="1">
    <source>
        <dbReference type="PROSITE" id="PS50943"/>
    </source>
</evidence>
<dbReference type="InterPro" id="IPR010982">
    <property type="entry name" value="Lambda_DNA-bd_dom_sf"/>
</dbReference>
<protein>
    <submittedName>
        <fullName evidence="2">XRE family transcriptional regulator</fullName>
    </submittedName>
</protein>
<dbReference type="AlphaFoldDB" id="A0A9X7M0H8"/>
<organism evidence="2 3">
    <name type="scientific">Bacillus cereus</name>
    <dbReference type="NCBI Taxonomy" id="1396"/>
    <lineage>
        <taxon>Bacteria</taxon>
        <taxon>Bacillati</taxon>
        <taxon>Bacillota</taxon>
        <taxon>Bacilli</taxon>
        <taxon>Bacillales</taxon>
        <taxon>Bacillaceae</taxon>
        <taxon>Bacillus</taxon>
        <taxon>Bacillus cereus group</taxon>
    </lineage>
</organism>
<dbReference type="RefSeq" id="WP_208742629.1">
    <property type="nucleotide sequence ID" value="NZ_CP031778.1"/>
</dbReference>
<feature type="domain" description="HTH cro/C1-type" evidence="1">
    <location>
        <begin position="12"/>
        <end position="66"/>
    </location>
</feature>
<proteinExistence type="predicted"/>
<dbReference type="InterPro" id="IPR001387">
    <property type="entry name" value="Cro/C1-type_HTH"/>
</dbReference>
<reference evidence="2 3" key="1">
    <citation type="journal article" date="2019" name="Ecotoxicol. Environ. Saf.">
        <title>Microbial characterization of heavy metal resistant bacterial strains isolated from an electroplating wastewater treatment plant.</title>
        <authorList>
            <person name="Cai X."/>
            <person name="Zheng X."/>
            <person name="Zhang D."/>
            <person name="Iqbal W."/>
            <person name="Liu C."/>
            <person name="Yang B."/>
            <person name="Zhao X."/>
            <person name="Lu X."/>
            <person name="Mao Y."/>
        </authorList>
    </citation>
    <scope>NUCLEOTIDE SEQUENCE [LARGE SCALE GENOMIC DNA]</scope>
    <source>
        <strain evidence="2 3">Co1-1</strain>
    </source>
</reference>
<name>A0A9X7M0H8_BACCE</name>
<dbReference type="PROSITE" id="PS50943">
    <property type="entry name" value="HTH_CROC1"/>
    <property type="match status" value="1"/>
</dbReference>
<accession>A0A9X7M0H8</accession>
<dbReference type="SUPFAM" id="SSF47413">
    <property type="entry name" value="lambda repressor-like DNA-binding domains"/>
    <property type="match status" value="1"/>
</dbReference>
<dbReference type="EMBL" id="CP031778">
    <property type="protein sequence ID" value="QDZ76624.1"/>
    <property type="molecule type" value="Genomic_DNA"/>
</dbReference>
<dbReference type="SMART" id="SM00530">
    <property type="entry name" value="HTH_XRE"/>
    <property type="match status" value="1"/>
</dbReference>
<evidence type="ECO:0000313" key="2">
    <source>
        <dbReference type="EMBL" id="QDZ76624.1"/>
    </source>
</evidence>